<dbReference type="STRING" id="1048983.EL17_22265"/>
<comment type="subcellular location">
    <subcellularLocation>
        <location evidence="1">Membrane</location>
        <topology evidence="1">Multi-pass membrane protein</topology>
    </subcellularLocation>
</comment>
<evidence type="ECO:0000256" key="6">
    <source>
        <dbReference type="ARBA" id="ARBA00023136"/>
    </source>
</evidence>
<feature type="transmembrane region" description="Helical" evidence="7">
    <location>
        <begin position="34"/>
        <end position="51"/>
    </location>
</feature>
<protein>
    <submittedName>
        <fullName evidence="8">Transporter</fullName>
    </submittedName>
</protein>
<evidence type="ECO:0000256" key="4">
    <source>
        <dbReference type="ARBA" id="ARBA00022692"/>
    </source>
</evidence>
<evidence type="ECO:0000256" key="1">
    <source>
        <dbReference type="ARBA" id="ARBA00004141"/>
    </source>
</evidence>
<dbReference type="Proteomes" id="UP000027821">
    <property type="component" value="Unassembled WGS sequence"/>
</dbReference>
<feature type="transmembrane region" description="Helical" evidence="7">
    <location>
        <begin position="6"/>
        <end position="22"/>
    </location>
</feature>
<keyword evidence="6 7" id="KW-0472">Membrane</keyword>
<dbReference type="GO" id="GO:0016020">
    <property type="term" value="C:membrane"/>
    <property type="evidence" value="ECO:0007669"/>
    <property type="project" value="UniProtKB-SubCell"/>
</dbReference>
<comment type="caution">
    <text evidence="8">The sequence shown here is derived from an EMBL/GenBank/DDBJ whole genome shotgun (WGS) entry which is preliminary data.</text>
</comment>
<organism evidence="8 9">
    <name type="scientific">Anditalea andensis</name>
    <dbReference type="NCBI Taxonomy" id="1048983"/>
    <lineage>
        <taxon>Bacteria</taxon>
        <taxon>Pseudomonadati</taxon>
        <taxon>Bacteroidota</taxon>
        <taxon>Cytophagia</taxon>
        <taxon>Cytophagales</taxon>
        <taxon>Cytophagaceae</taxon>
        <taxon>Anditalea</taxon>
    </lineage>
</organism>
<evidence type="ECO:0000256" key="2">
    <source>
        <dbReference type="ARBA" id="ARBA00022448"/>
    </source>
</evidence>
<sequence>MLNLILVFVYLFFGVSLQRFTFLPGNTVHMMNKYLIYVVLPAIAIRHIPAITLSIELILPVVTVWVFFLAAWVIIEGIGRLSKWDKATIGCLVLTVGLSNTSFLGFPIIDALYGKEGLKIALLVDQPGSFLLVSSLAIIVAAIYGENRLRKRDITKKIFKFPPFLFFILSLVMNIFNFEVGGMLKGLLDLIALTLTPIALIAVGLQIKIKGKDLIQPPLIVGLGLSLVIAPGLVYVFLGFFLDFQDLIFQVTVMEMAMPPMITASIIAVTYHLKPKLASLMVGVGIPLSMITLLIWYWILQ</sequence>
<keyword evidence="9" id="KW-1185">Reference proteome</keyword>
<dbReference type="AlphaFoldDB" id="A0A074L7C7"/>
<evidence type="ECO:0000313" key="9">
    <source>
        <dbReference type="Proteomes" id="UP000027821"/>
    </source>
</evidence>
<gene>
    <name evidence="8" type="ORF">EL17_22265</name>
</gene>
<evidence type="ECO:0000256" key="5">
    <source>
        <dbReference type="ARBA" id="ARBA00022989"/>
    </source>
</evidence>
<feature type="transmembrane region" description="Helical" evidence="7">
    <location>
        <begin position="219"/>
        <end position="241"/>
    </location>
</feature>
<keyword evidence="4 7" id="KW-0812">Transmembrane</keyword>
<evidence type="ECO:0000256" key="3">
    <source>
        <dbReference type="ARBA" id="ARBA00022475"/>
    </source>
</evidence>
<dbReference type="InterPro" id="IPR004776">
    <property type="entry name" value="Mem_transp_PIN-like"/>
</dbReference>
<evidence type="ECO:0000313" key="8">
    <source>
        <dbReference type="EMBL" id="KEO75753.1"/>
    </source>
</evidence>
<dbReference type="GO" id="GO:0055085">
    <property type="term" value="P:transmembrane transport"/>
    <property type="evidence" value="ECO:0007669"/>
    <property type="project" value="InterPro"/>
</dbReference>
<dbReference type="PANTHER" id="PTHR36838:SF1">
    <property type="entry name" value="SLR1864 PROTEIN"/>
    <property type="match status" value="1"/>
</dbReference>
<name>A0A074L7C7_9BACT</name>
<dbReference type="OrthoDB" id="9786183at2"/>
<feature type="transmembrane region" description="Helical" evidence="7">
    <location>
        <begin position="247"/>
        <end position="270"/>
    </location>
</feature>
<feature type="transmembrane region" description="Helical" evidence="7">
    <location>
        <begin position="158"/>
        <end position="178"/>
    </location>
</feature>
<accession>A0A074L7C7</accession>
<keyword evidence="3" id="KW-1003">Cell membrane</keyword>
<dbReference type="Pfam" id="PF03547">
    <property type="entry name" value="Mem_trans"/>
    <property type="match status" value="1"/>
</dbReference>
<keyword evidence="2" id="KW-0813">Transport</keyword>
<keyword evidence="5 7" id="KW-1133">Transmembrane helix</keyword>
<feature type="transmembrane region" description="Helical" evidence="7">
    <location>
        <begin position="190"/>
        <end position="207"/>
    </location>
</feature>
<dbReference type="PANTHER" id="PTHR36838">
    <property type="entry name" value="AUXIN EFFLUX CARRIER FAMILY PROTEIN"/>
    <property type="match status" value="1"/>
</dbReference>
<feature type="transmembrane region" description="Helical" evidence="7">
    <location>
        <begin position="129"/>
        <end position="146"/>
    </location>
</feature>
<reference evidence="8 9" key="1">
    <citation type="submission" date="2014-04" db="EMBL/GenBank/DDBJ databases">
        <title>Characterization and application of a salt tolerant electro-active bacterium.</title>
        <authorList>
            <person name="Yang L."/>
            <person name="Wei S."/>
            <person name="Tay Q.X.M."/>
        </authorList>
    </citation>
    <scope>NUCLEOTIDE SEQUENCE [LARGE SCALE GENOMIC DNA]</scope>
    <source>
        <strain evidence="8 9">LY1</strain>
    </source>
</reference>
<proteinExistence type="predicted"/>
<feature type="transmembrane region" description="Helical" evidence="7">
    <location>
        <begin position="87"/>
        <end position="109"/>
    </location>
</feature>
<dbReference type="RefSeq" id="WP_035068643.1">
    <property type="nucleotide sequence ID" value="NZ_JMIH01000004.1"/>
</dbReference>
<dbReference type="EMBL" id="JMIH01000004">
    <property type="protein sequence ID" value="KEO75753.1"/>
    <property type="molecule type" value="Genomic_DNA"/>
</dbReference>
<feature type="transmembrane region" description="Helical" evidence="7">
    <location>
        <begin position="277"/>
        <end position="299"/>
    </location>
</feature>
<feature type="transmembrane region" description="Helical" evidence="7">
    <location>
        <begin position="57"/>
        <end position="75"/>
    </location>
</feature>
<evidence type="ECO:0000256" key="7">
    <source>
        <dbReference type="SAM" id="Phobius"/>
    </source>
</evidence>
<dbReference type="eggNOG" id="COG0679">
    <property type="taxonomic scope" value="Bacteria"/>
</dbReference>